<keyword evidence="6" id="KW-0814">Transposable element</keyword>
<comment type="similarity">
    <text evidence="2 6">Belongs to the transposase mutator family.</text>
</comment>
<keyword evidence="4 6" id="KW-0238">DNA-binding</keyword>
<evidence type="ECO:0000256" key="3">
    <source>
        <dbReference type="ARBA" id="ARBA00022578"/>
    </source>
</evidence>
<evidence type="ECO:0000256" key="2">
    <source>
        <dbReference type="ARBA" id="ARBA00010961"/>
    </source>
</evidence>
<dbReference type="PANTHER" id="PTHR33217:SF8">
    <property type="entry name" value="MUTATOR FAMILY TRANSPOSASE"/>
    <property type="match status" value="1"/>
</dbReference>
<dbReference type="PANTHER" id="PTHR33217">
    <property type="entry name" value="TRANSPOSASE FOR INSERTION SEQUENCE ELEMENT IS1081"/>
    <property type="match status" value="1"/>
</dbReference>
<dbReference type="GO" id="GO:0004803">
    <property type="term" value="F:transposase activity"/>
    <property type="evidence" value="ECO:0007669"/>
    <property type="project" value="UniProtKB-UniRule"/>
</dbReference>
<keyword evidence="5 6" id="KW-0233">DNA recombination</keyword>
<organism evidence="7 8">
    <name type="scientific">Sinomonas humi</name>
    <dbReference type="NCBI Taxonomy" id="1338436"/>
    <lineage>
        <taxon>Bacteria</taxon>
        <taxon>Bacillati</taxon>
        <taxon>Actinomycetota</taxon>
        <taxon>Actinomycetes</taxon>
        <taxon>Micrococcales</taxon>
        <taxon>Micrococcaceae</taxon>
        <taxon>Sinomonas</taxon>
    </lineage>
</organism>
<proteinExistence type="inferred from homology"/>
<dbReference type="Proteomes" id="UP000030982">
    <property type="component" value="Unassembled WGS sequence"/>
</dbReference>
<feature type="non-terminal residue" evidence="7">
    <location>
        <position position="1"/>
    </location>
</feature>
<name>A0A0B2AAQ4_9MICC</name>
<keyword evidence="8" id="KW-1185">Reference proteome</keyword>
<evidence type="ECO:0000256" key="1">
    <source>
        <dbReference type="ARBA" id="ARBA00002190"/>
    </source>
</evidence>
<dbReference type="EMBL" id="JTDL01000155">
    <property type="protein sequence ID" value="KHL00235.1"/>
    <property type="molecule type" value="Genomic_DNA"/>
</dbReference>
<dbReference type="AlphaFoldDB" id="A0A0B2AAQ4"/>
<dbReference type="InterPro" id="IPR001207">
    <property type="entry name" value="Transposase_mutator"/>
</dbReference>
<keyword evidence="3 6" id="KW-0815">Transposition</keyword>
<comment type="caution">
    <text evidence="7">The sequence shown here is derived from an EMBL/GenBank/DDBJ whole genome shotgun (WGS) entry which is preliminary data.</text>
</comment>
<evidence type="ECO:0000256" key="4">
    <source>
        <dbReference type="ARBA" id="ARBA00023125"/>
    </source>
</evidence>
<dbReference type="GO" id="GO:0003677">
    <property type="term" value="F:DNA binding"/>
    <property type="evidence" value="ECO:0007669"/>
    <property type="project" value="UniProtKB-UniRule"/>
</dbReference>
<gene>
    <name evidence="7" type="ORF">LK10_20705</name>
</gene>
<comment type="function">
    <text evidence="1 6">Required for the transposition of the insertion element.</text>
</comment>
<dbReference type="RefSeq" id="WP_043128240.1">
    <property type="nucleotide sequence ID" value="NZ_JTDL01000155.1"/>
</dbReference>
<dbReference type="GO" id="GO:0006313">
    <property type="term" value="P:DNA transposition"/>
    <property type="evidence" value="ECO:0007669"/>
    <property type="project" value="UniProtKB-UniRule"/>
</dbReference>
<dbReference type="Pfam" id="PF00872">
    <property type="entry name" value="Transposase_mut"/>
    <property type="match status" value="1"/>
</dbReference>
<reference evidence="7 8" key="1">
    <citation type="submission" date="2014-09" db="EMBL/GenBank/DDBJ databases">
        <title>Genome sequence of Sinomonas sp. MUSC 117.</title>
        <authorList>
            <person name="Lee L.-H."/>
        </authorList>
    </citation>
    <scope>NUCLEOTIDE SEQUENCE [LARGE SCALE GENOMIC DNA]</scope>
    <source>
        <strain evidence="7 8">MUSC 117</strain>
    </source>
</reference>
<evidence type="ECO:0000313" key="8">
    <source>
        <dbReference type="Proteomes" id="UP000030982"/>
    </source>
</evidence>
<accession>A0A0B2AAQ4</accession>
<evidence type="ECO:0000313" key="7">
    <source>
        <dbReference type="EMBL" id="KHL00235.1"/>
    </source>
</evidence>
<protein>
    <recommendedName>
        <fullName evidence="6">Mutator family transposase</fullName>
    </recommendedName>
</protein>
<sequence>LPEAITTTWERTVVQQCVVHLIRNSFRYAGRQHRDAIAKALRPIYTAPSEAAAKDRFAEFAAEWGQRYPAIVRLWETAWAEFVPFLEYDVEIRKVICTTNSIESINARYRRAVRARGHFPTEAAALKCLYLVTRSLDPTGGGRARWVARWKAPLNAFAITFDGRLERTAN</sequence>
<dbReference type="STRING" id="1338436.LK10_20705"/>
<evidence type="ECO:0000256" key="5">
    <source>
        <dbReference type="ARBA" id="ARBA00023172"/>
    </source>
</evidence>
<evidence type="ECO:0000256" key="6">
    <source>
        <dbReference type="RuleBase" id="RU365089"/>
    </source>
</evidence>